<feature type="domain" description="HTH merR-type" evidence="1">
    <location>
        <begin position="63"/>
        <end position="112"/>
    </location>
</feature>
<dbReference type="InterPro" id="IPR009061">
    <property type="entry name" value="DNA-bd_dom_put_sf"/>
</dbReference>
<dbReference type="Proteomes" id="UP000191112">
    <property type="component" value="Unassembled WGS sequence"/>
</dbReference>
<dbReference type="Gene3D" id="1.10.1660.10">
    <property type="match status" value="1"/>
</dbReference>
<dbReference type="RefSeq" id="WP_079667506.1">
    <property type="nucleotide sequence ID" value="NZ_FUYZ01000008.1"/>
</dbReference>
<evidence type="ECO:0000313" key="3">
    <source>
        <dbReference type="Proteomes" id="UP000191112"/>
    </source>
</evidence>
<name>A0A1T5FUJ8_9FLAO</name>
<accession>A0A1T5FUJ8</accession>
<dbReference type="GO" id="GO:0006355">
    <property type="term" value="P:regulation of DNA-templated transcription"/>
    <property type="evidence" value="ECO:0007669"/>
    <property type="project" value="InterPro"/>
</dbReference>
<dbReference type="GO" id="GO:0003677">
    <property type="term" value="F:DNA binding"/>
    <property type="evidence" value="ECO:0007669"/>
    <property type="project" value="InterPro"/>
</dbReference>
<dbReference type="InterPro" id="IPR000551">
    <property type="entry name" value="MerR-type_HTH_dom"/>
</dbReference>
<dbReference type="CDD" id="cd00592">
    <property type="entry name" value="HTH_MerR-like"/>
    <property type="match status" value="1"/>
</dbReference>
<proteinExistence type="predicted"/>
<evidence type="ECO:0000259" key="1">
    <source>
        <dbReference type="PROSITE" id="PS50937"/>
    </source>
</evidence>
<dbReference type="SUPFAM" id="SSF46955">
    <property type="entry name" value="Putative DNA-binding domain"/>
    <property type="match status" value="1"/>
</dbReference>
<keyword evidence="3" id="KW-1185">Reference proteome</keyword>
<dbReference type="PROSITE" id="PS50937">
    <property type="entry name" value="HTH_MERR_2"/>
    <property type="match status" value="1"/>
</dbReference>
<dbReference type="STRING" id="619805.SAMN05660477_02300"/>
<dbReference type="Pfam" id="PF13411">
    <property type="entry name" value="MerR_1"/>
    <property type="match status" value="1"/>
</dbReference>
<reference evidence="2 3" key="1">
    <citation type="submission" date="2017-02" db="EMBL/GenBank/DDBJ databases">
        <authorList>
            <person name="Peterson S.W."/>
        </authorList>
    </citation>
    <scope>NUCLEOTIDE SEQUENCE [LARGE SCALE GENOMIC DNA]</scope>
    <source>
        <strain evidence="2 3">DSM 22323</strain>
    </source>
</reference>
<dbReference type="AlphaFoldDB" id="A0A1T5FUJ8"/>
<evidence type="ECO:0000313" key="2">
    <source>
        <dbReference type="EMBL" id="SKB99849.1"/>
    </source>
</evidence>
<protein>
    <submittedName>
        <fullName evidence="2">MerR HTH family regulatory protein</fullName>
    </submittedName>
</protein>
<organism evidence="2 3">
    <name type="scientific">Soonwooa buanensis</name>
    <dbReference type="NCBI Taxonomy" id="619805"/>
    <lineage>
        <taxon>Bacteria</taxon>
        <taxon>Pseudomonadati</taxon>
        <taxon>Bacteroidota</taxon>
        <taxon>Flavobacteriia</taxon>
        <taxon>Flavobacteriales</taxon>
        <taxon>Weeksellaceae</taxon>
        <taxon>Chryseobacterium group</taxon>
        <taxon>Soonwooa</taxon>
    </lineage>
</organism>
<dbReference type="OrthoDB" id="1445531at2"/>
<sequence length="277" mass="32403">MEKEKFLPLETLGGIYQIAKEKEFYSAFSQYIHSKENDYLWAYFNDKKYRISDNLISYRIANHWEKESILDVKQSDGGWRKYSLMDVIWLIIIKELRHFGLGLEEIRKVKKTLTASYEQCEYGELEFYTALAYINKTPVSILVFSDFRAEVATVYEVIGSSDTYGILNHIKIDLNQILQNIFPEKNFKPIYQNFIEISDEQKMIWEKIKEKEVEEITVSVKNGVPVSMIYTVSEPTNSNVGQLKNKNAFQSITHTQHKGKTIAVKRTVSKKFKSDEE</sequence>
<dbReference type="EMBL" id="FUYZ01000008">
    <property type="protein sequence ID" value="SKB99849.1"/>
    <property type="molecule type" value="Genomic_DNA"/>
</dbReference>
<gene>
    <name evidence="2" type="ORF">SAMN05660477_02300</name>
</gene>